<evidence type="ECO:0000313" key="9">
    <source>
        <dbReference type="Proteomes" id="UP001174909"/>
    </source>
</evidence>
<keyword evidence="5" id="KW-0663">Pyridoxal phosphate</keyword>
<dbReference type="InterPro" id="IPR001926">
    <property type="entry name" value="TrpB-like_PALP"/>
</dbReference>
<evidence type="ECO:0000256" key="3">
    <source>
        <dbReference type="ARBA" id="ARBA00022605"/>
    </source>
</evidence>
<evidence type="ECO:0000256" key="1">
    <source>
        <dbReference type="ARBA" id="ARBA00001933"/>
    </source>
</evidence>
<dbReference type="Proteomes" id="UP001174909">
    <property type="component" value="Unassembled WGS sequence"/>
</dbReference>
<dbReference type="InterPro" id="IPR001216">
    <property type="entry name" value="P-phosphate_BS"/>
</dbReference>
<dbReference type="GO" id="GO:0016740">
    <property type="term" value="F:transferase activity"/>
    <property type="evidence" value="ECO:0007669"/>
    <property type="project" value="UniProtKB-KW"/>
</dbReference>
<gene>
    <name evidence="8" type="ORF">GBAR_LOCUS2546</name>
</gene>
<evidence type="ECO:0000256" key="5">
    <source>
        <dbReference type="ARBA" id="ARBA00022898"/>
    </source>
</evidence>
<dbReference type="CDD" id="cd01561">
    <property type="entry name" value="CBS_like"/>
    <property type="match status" value="1"/>
</dbReference>
<dbReference type="FunFam" id="3.40.50.1100:FF:000016">
    <property type="entry name" value="Cysteine synthase A"/>
    <property type="match status" value="1"/>
</dbReference>
<evidence type="ECO:0000256" key="2">
    <source>
        <dbReference type="ARBA" id="ARBA00007103"/>
    </source>
</evidence>
<accession>A0AA35QZZ8</accession>
<protein>
    <submittedName>
        <fullName evidence="8">O-phosphoserine sulfhydrylase</fullName>
    </submittedName>
</protein>
<dbReference type="AlphaFoldDB" id="A0AA35QZZ8"/>
<dbReference type="Pfam" id="PF00291">
    <property type="entry name" value="PALP"/>
    <property type="match status" value="1"/>
</dbReference>
<reference evidence="8" key="1">
    <citation type="submission" date="2023-03" db="EMBL/GenBank/DDBJ databases">
        <authorList>
            <person name="Steffen K."/>
            <person name="Cardenas P."/>
        </authorList>
    </citation>
    <scope>NUCLEOTIDE SEQUENCE</scope>
</reference>
<comment type="similarity">
    <text evidence="2">Belongs to the cysteine synthase/cystathionine beta-synthase family.</text>
</comment>
<keyword evidence="4" id="KW-0808">Transferase</keyword>
<comment type="caution">
    <text evidence="8">The sequence shown here is derived from an EMBL/GenBank/DDBJ whole genome shotgun (WGS) entry which is preliminary data.</text>
</comment>
<dbReference type="SUPFAM" id="SSF53686">
    <property type="entry name" value="Tryptophan synthase beta subunit-like PLP-dependent enzymes"/>
    <property type="match status" value="1"/>
</dbReference>
<dbReference type="PANTHER" id="PTHR10314">
    <property type="entry name" value="CYSTATHIONINE BETA-SYNTHASE"/>
    <property type="match status" value="1"/>
</dbReference>
<sequence length="320" mass="34512">MQIAERGRVVDDVADQIGNTPTVDISQFSPNPDVSLFAKLESFNPTGSVKDRVALSLIDQAERDGLLVRGSGGVILEPTSGNTGIGLALIGRLRGYQVKAVMPESVSTERVQLLQGFGAEVIFSAAEKGTNESINVAKELAHENPSYFMPYQYGNKANPQSHYVATGPEIVRDVPDVDMFVAGLGTGGTLMGVGKALREHNPNAKIVAAAPHPDDKVQGLRSIEHGFIPPILDLDALDARIMVEAEESFFWTRKLLLDAGIFVGVSSGAVLASAIRAARRLESGTIVMLFADGGWKYLSTGIYTRDWSDIQNEVEGQTWW</sequence>
<evidence type="ECO:0000256" key="4">
    <source>
        <dbReference type="ARBA" id="ARBA00022679"/>
    </source>
</evidence>
<dbReference type="Gene3D" id="3.40.50.1100">
    <property type="match status" value="2"/>
</dbReference>
<keyword evidence="6" id="KW-0198">Cysteine biosynthesis</keyword>
<dbReference type="GO" id="GO:0006535">
    <property type="term" value="P:cysteine biosynthetic process from serine"/>
    <property type="evidence" value="ECO:0007669"/>
    <property type="project" value="InterPro"/>
</dbReference>
<keyword evidence="9" id="KW-1185">Reference proteome</keyword>
<keyword evidence="3" id="KW-0028">Amino-acid biosynthesis</keyword>
<proteinExistence type="inferred from homology"/>
<dbReference type="EMBL" id="CASHTH010000353">
    <property type="protein sequence ID" value="CAI7998850.1"/>
    <property type="molecule type" value="Genomic_DNA"/>
</dbReference>
<evidence type="ECO:0000256" key="6">
    <source>
        <dbReference type="ARBA" id="ARBA00023192"/>
    </source>
</evidence>
<dbReference type="InterPro" id="IPR050214">
    <property type="entry name" value="Cys_Synth/Cystath_Beta-Synth"/>
</dbReference>
<dbReference type="PROSITE" id="PS00901">
    <property type="entry name" value="CYS_SYNTHASE"/>
    <property type="match status" value="1"/>
</dbReference>
<feature type="domain" description="Tryptophan synthase beta chain-like PALP" evidence="7">
    <location>
        <begin position="14"/>
        <end position="292"/>
    </location>
</feature>
<organism evidence="8 9">
    <name type="scientific">Geodia barretti</name>
    <name type="common">Barrett's horny sponge</name>
    <dbReference type="NCBI Taxonomy" id="519541"/>
    <lineage>
        <taxon>Eukaryota</taxon>
        <taxon>Metazoa</taxon>
        <taxon>Porifera</taxon>
        <taxon>Demospongiae</taxon>
        <taxon>Heteroscleromorpha</taxon>
        <taxon>Tetractinellida</taxon>
        <taxon>Astrophorina</taxon>
        <taxon>Geodiidae</taxon>
        <taxon>Geodia</taxon>
    </lineage>
</organism>
<evidence type="ECO:0000259" key="7">
    <source>
        <dbReference type="Pfam" id="PF00291"/>
    </source>
</evidence>
<evidence type="ECO:0000313" key="8">
    <source>
        <dbReference type="EMBL" id="CAI7998850.1"/>
    </source>
</evidence>
<name>A0AA35QZZ8_GEOBA</name>
<dbReference type="InterPro" id="IPR036052">
    <property type="entry name" value="TrpB-like_PALP_sf"/>
</dbReference>
<comment type="cofactor">
    <cofactor evidence="1">
        <name>pyridoxal 5'-phosphate</name>
        <dbReference type="ChEBI" id="CHEBI:597326"/>
    </cofactor>
</comment>